<name>A0ABW0GPE4_9MICO</name>
<feature type="chain" id="PRO_5045731687" description="Lipoprotein" evidence="1">
    <location>
        <begin position="23"/>
        <end position="295"/>
    </location>
</feature>
<evidence type="ECO:0000313" key="3">
    <source>
        <dbReference type="Proteomes" id="UP001596122"/>
    </source>
</evidence>
<sequence length="295" mass="29768">MGRARAVGATVAVASLLLPACAVDEGVAVVTGSAEPSSASSVVPSLAAEVVQYRRDAQRDVVQVKVTNLGEAPAHVTHVRLESDTFADPLEADKDSTIGPGLSADLTVPLAEPACDGPADPAPAVAHLTLGDGTGGSDVVTVETEQQAPGADVLATVRDERCAVLAVTDVVALTVTPGWTDAGPVGGEPALRGTLDVTPLPAAPDLTVWVEGATTLFTVAGRSTATLPAGGAEPVALDVVLTVTRCDAHAVAEDKKGYLLPVRVAVGGAEPVLVEVPVPVPERAPLQDLIDRTCS</sequence>
<feature type="signal peptide" evidence="1">
    <location>
        <begin position="1"/>
        <end position="22"/>
    </location>
</feature>
<proteinExistence type="predicted"/>
<reference evidence="3" key="1">
    <citation type="journal article" date="2019" name="Int. J. Syst. Evol. Microbiol.">
        <title>The Global Catalogue of Microorganisms (GCM) 10K type strain sequencing project: providing services to taxonomists for standard genome sequencing and annotation.</title>
        <authorList>
            <consortium name="The Broad Institute Genomics Platform"/>
            <consortium name="The Broad Institute Genome Sequencing Center for Infectious Disease"/>
            <person name="Wu L."/>
            <person name="Ma J."/>
        </authorList>
    </citation>
    <scope>NUCLEOTIDE SEQUENCE [LARGE SCALE GENOMIC DNA]</scope>
    <source>
        <strain evidence="3">CCUG 43114</strain>
    </source>
</reference>
<accession>A0ABW0GPE4</accession>
<evidence type="ECO:0000256" key="1">
    <source>
        <dbReference type="SAM" id="SignalP"/>
    </source>
</evidence>
<comment type="caution">
    <text evidence="2">The sequence shown here is derived from an EMBL/GenBank/DDBJ whole genome shotgun (WGS) entry which is preliminary data.</text>
</comment>
<protein>
    <recommendedName>
        <fullName evidence="4">Lipoprotein</fullName>
    </recommendedName>
</protein>
<keyword evidence="1" id="KW-0732">Signal</keyword>
<evidence type="ECO:0000313" key="2">
    <source>
        <dbReference type="EMBL" id="MFC5381154.1"/>
    </source>
</evidence>
<dbReference type="RefSeq" id="WP_340270556.1">
    <property type="nucleotide sequence ID" value="NZ_JBBEOG010000007.1"/>
</dbReference>
<gene>
    <name evidence="2" type="ORF">ACFPJ6_10155</name>
</gene>
<dbReference type="EMBL" id="JBHSLD010000009">
    <property type="protein sequence ID" value="MFC5381154.1"/>
    <property type="molecule type" value="Genomic_DNA"/>
</dbReference>
<organism evidence="2 3">
    <name type="scientific">Aquipuribacter nitratireducens</name>
    <dbReference type="NCBI Taxonomy" id="650104"/>
    <lineage>
        <taxon>Bacteria</taxon>
        <taxon>Bacillati</taxon>
        <taxon>Actinomycetota</taxon>
        <taxon>Actinomycetes</taxon>
        <taxon>Micrococcales</taxon>
        <taxon>Intrasporangiaceae</taxon>
        <taxon>Aquipuribacter</taxon>
    </lineage>
</organism>
<dbReference type="Proteomes" id="UP001596122">
    <property type="component" value="Unassembled WGS sequence"/>
</dbReference>
<evidence type="ECO:0008006" key="4">
    <source>
        <dbReference type="Google" id="ProtNLM"/>
    </source>
</evidence>
<keyword evidence="3" id="KW-1185">Reference proteome</keyword>